<dbReference type="AlphaFoldDB" id="A0A369K9E4"/>
<feature type="domain" description="Chalcone isomerase" evidence="1">
    <location>
        <begin position="150"/>
        <end position="270"/>
    </location>
</feature>
<dbReference type="Pfam" id="PF16035">
    <property type="entry name" value="Chalcone_2"/>
    <property type="match status" value="2"/>
</dbReference>
<dbReference type="InterPro" id="IPR016087">
    <property type="entry name" value="Chalcone_isomerase"/>
</dbReference>
<evidence type="ECO:0000259" key="1">
    <source>
        <dbReference type="Pfam" id="PF16035"/>
    </source>
</evidence>
<evidence type="ECO:0000313" key="2">
    <source>
        <dbReference type="EMBL" id="RDB28414.1"/>
    </source>
</evidence>
<reference evidence="2" key="1">
    <citation type="submission" date="2018-04" db="EMBL/GenBank/DDBJ databases">
        <title>Whole genome sequencing of Hypsizygus marmoreus.</title>
        <authorList>
            <person name="Choi I.-G."/>
            <person name="Min B."/>
            <person name="Kim J.-G."/>
            <person name="Kim S."/>
            <person name="Oh Y.-L."/>
            <person name="Kong W.-S."/>
            <person name="Park H."/>
            <person name="Jeong J."/>
            <person name="Song E.-S."/>
        </authorList>
    </citation>
    <scope>NUCLEOTIDE SEQUENCE [LARGE SCALE GENOMIC DNA]</scope>
    <source>
        <strain evidence="2">51987-8</strain>
    </source>
</reference>
<dbReference type="PANTHER" id="PTHR47284:SF3">
    <property type="entry name" value="FATTY-ACID-BINDING PROTEIN 2"/>
    <property type="match status" value="1"/>
</dbReference>
<sequence>MSFLSPFARAASARLRNSVFTSTSRRAFHTVPSTKPRFARPSLLWGAAAAILSTSALIGLGPVIHLDSPDVQPPEETMLDPATSIAFPTVMRIPSKIKIPTMPLVGLGVRTVSFLGLKVYSIGFYADLDNPDLKIPLDMNPDEKAEYIVRNCACVIRIVPTRTTSYAHLRDAFMRAMQQRIALAKKKGTLSEDDAQAIGSPMRKLKSLFPNSPLTKHTPLDIYLSAPTPGHPRVLVFRDLGAIESDWVATEFVLHYFEGAGPSPPLKQTVLKRLESFEK</sequence>
<protein>
    <submittedName>
        <fullName evidence="2">Altered inheritance of mitochondria protein 18, mitochondrial</fullName>
    </submittedName>
</protein>
<accession>A0A369K9E4</accession>
<name>A0A369K9E4_HYPMA</name>
<evidence type="ECO:0000313" key="3">
    <source>
        <dbReference type="Proteomes" id="UP000076154"/>
    </source>
</evidence>
<comment type="caution">
    <text evidence="2">The sequence shown here is derived from an EMBL/GenBank/DDBJ whole genome shotgun (WGS) entry which is preliminary data.</text>
</comment>
<keyword evidence="3" id="KW-1185">Reference proteome</keyword>
<dbReference type="InterPro" id="IPR036298">
    <property type="entry name" value="Chalcone_isomerase_sf"/>
</dbReference>
<gene>
    <name evidence="2" type="primary">AIM18</name>
    <name evidence="2" type="ORF">Hypma_015217</name>
</gene>
<dbReference type="SUPFAM" id="SSF54626">
    <property type="entry name" value="Chalcone isomerase"/>
    <property type="match status" value="1"/>
</dbReference>
<dbReference type="Proteomes" id="UP000076154">
    <property type="component" value="Unassembled WGS sequence"/>
</dbReference>
<dbReference type="Gene3D" id="3.50.70.10">
    <property type="match status" value="1"/>
</dbReference>
<dbReference type="EMBL" id="LUEZ02000010">
    <property type="protein sequence ID" value="RDB28414.1"/>
    <property type="molecule type" value="Genomic_DNA"/>
</dbReference>
<dbReference type="GO" id="GO:0016872">
    <property type="term" value="F:intramolecular lyase activity"/>
    <property type="evidence" value="ECO:0007669"/>
    <property type="project" value="InterPro"/>
</dbReference>
<organism evidence="2 3">
    <name type="scientific">Hypsizygus marmoreus</name>
    <name type="common">White beech mushroom</name>
    <name type="synonym">Agaricus marmoreus</name>
    <dbReference type="NCBI Taxonomy" id="39966"/>
    <lineage>
        <taxon>Eukaryota</taxon>
        <taxon>Fungi</taxon>
        <taxon>Dikarya</taxon>
        <taxon>Basidiomycota</taxon>
        <taxon>Agaricomycotina</taxon>
        <taxon>Agaricomycetes</taxon>
        <taxon>Agaricomycetidae</taxon>
        <taxon>Agaricales</taxon>
        <taxon>Tricholomatineae</taxon>
        <taxon>Lyophyllaceae</taxon>
        <taxon>Hypsizygus</taxon>
    </lineage>
</organism>
<dbReference type="InParanoid" id="A0A369K9E4"/>
<feature type="domain" description="Chalcone isomerase" evidence="1">
    <location>
        <begin position="102"/>
        <end position="129"/>
    </location>
</feature>
<proteinExistence type="predicted"/>
<dbReference type="OrthoDB" id="18193at2759"/>
<dbReference type="PANTHER" id="PTHR47284">
    <property type="entry name" value="FATTY-ACID-BINDING PROTEIN 2"/>
    <property type="match status" value="1"/>
</dbReference>
<dbReference type="STRING" id="39966.A0A369K9E4"/>
<dbReference type="InterPro" id="IPR016088">
    <property type="entry name" value="Chalcone_isomerase_3-sand"/>
</dbReference>